<keyword evidence="1" id="KW-1133">Transmembrane helix</keyword>
<dbReference type="AlphaFoldDB" id="A0A0F9DV67"/>
<sequence>MVTSPPYLTNPKFPSFYLKTLNKKRTHNITLDDDMLPIKFPLFYFLAKITDNYIITISIILLISHIFLGFFSKVPSPYHCPACKSKEVIEYDEYIECTSCHFEFFKEGLDKIEDENQLSIQELDGIVGAFDELASENGRDKFSRALDEDDSED</sequence>
<accession>A0A0F9DV67</accession>
<keyword evidence="1" id="KW-0472">Membrane</keyword>
<proteinExistence type="predicted"/>
<name>A0A0F9DV67_9ZZZZ</name>
<protein>
    <submittedName>
        <fullName evidence="2">Uncharacterized protein</fullName>
    </submittedName>
</protein>
<feature type="transmembrane region" description="Helical" evidence="1">
    <location>
        <begin position="53"/>
        <end position="71"/>
    </location>
</feature>
<dbReference type="EMBL" id="LAZR01037675">
    <property type="protein sequence ID" value="KKL21581.1"/>
    <property type="molecule type" value="Genomic_DNA"/>
</dbReference>
<keyword evidence="1" id="KW-0812">Transmembrane</keyword>
<reference evidence="2" key="1">
    <citation type="journal article" date="2015" name="Nature">
        <title>Complex archaea that bridge the gap between prokaryotes and eukaryotes.</title>
        <authorList>
            <person name="Spang A."/>
            <person name="Saw J.H."/>
            <person name="Jorgensen S.L."/>
            <person name="Zaremba-Niedzwiedzka K."/>
            <person name="Martijn J."/>
            <person name="Lind A.E."/>
            <person name="van Eijk R."/>
            <person name="Schleper C."/>
            <person name="Guy L."/>
            <person name="Ettema T.J."/>
        </authorList>
    </citation>
    <scope>NUCLEOTIDE SEQUENCE</scope>
</reference>
<organism evidence="2">
    <name type="scientific">marine sediment metagenome</name>
    <dbReference type="NCBI Taxonomy" id="412755"/>
    <lineage>
        <taxon>unclassified sequences</taxon>
        <taxon>metagenomes</taxon>
        <taxon>ecological metagenomes</taxon>
    </lineage>
</organism>
<evidence type="ECO:0000313" key="2">
    <source>
        <dbReference type="EMBL" id="KKL21581.1"/>
    </source>
</evidence>
<comment type="caution">
    <text evidence="2">The sequence shown here is derived from an EMBL/GenBank/DDBJ whole genome shotgun (WGS) entry which is preliminary data.</text>
</comment>
<gene>
    <name evidence="2" type="ORF">LCGC14_2444020</name>
</gene>
<evidence type="ECO:0000256" key="1">
    <source>
        <dbReference type="SAM" id="Phobius"/>
    </source>
</evidence>